<dbReference type="InterPro" id="IPR005632">
    <property type="entry name" value="Chaperone_Skp"/>
</dbReference>
<evidence type="ECO:0008006" key="7">
    <source>
        <dbReference type="Google" id="ProtNLM"/>
    </source>
</evidence>
<dbReference type="PANTHER" id="PTHR35089">
    <property type="entry name" value="CHAPERONE PROTEIN SKP"/>
    <property type="match status" value="1"/>
</dbReference>
<dbReference type="GO" id="GO:0050821">
    <property type="term" value="P:protein stabilization"/>
    <property type="evidence" value="ECO:0007669"/>
    <property type="project" value="TreeGrafter"/>
</dbReference>
<dbReference type="PANTHER" id="PTHR35089:SF1">
    <property type="entry name" value="CHAPERONE PROTEIN SKP"/>
    <property type="match status" value="1"/>
</dbReference>
<dbReference type="SUPFAM" id="SSF111384">
    <property type="entry name" value="OmpH-like"/>
    <property type="match status" value="1"/>
</dbReference>
<comment type="similarity">
    <text evidence="1">Belongs to the Skp family.</text>
</comment>
<dbReference type="GO" id="GO:0051082">
    <property type="term" value="F:unfolded protein binding"/>
    <property type="evidence" value="ECO:0007669"/>
    <property type="project" value="InterPro"/>
</dbReference>
<feature type="signal peptide" evidence="4">
    <location>
        <begin position="1"/>
        <end position="29"/>
    </location>
</feature>
<evidence type="ECO:0000313" key="6">
    <source>
        <dbReference type="Proteomes" id="UP000612855"/>
    </source>
</evidence>
<keyword evidence="6" id="KW-1185">Reference proteome</keyword>
<evidence type="ECO:0000256" key="2">
    <source>
        <dbReference type="ARBA" id="ARBA00022729"/>
    </source>
</evidence>
<evidence type="ECO:0000313" key="5">
    <source>
        <dbReference type="EMBL" id="GGE27067.1"/>
    </source>
</evidence>
<feature type="region of interest" description="Disordered" evidence="3">
    <location>
        <begin position="199"/>
        <end position="235"/>
    </location>
</feature>
<dbReference type="Gene3D" id="3.30.910.20">
    <property type="entry name" value="Skp domain"/>
    <property type="match status" value="1"/>
</dbReference>
<evidence type="ECO:0000256" key="1">
    <source>
        <dbReference type="ARBA" id="ARBA00009091"/>
    </source>
</evidence>
<accession>A0A917A6V2</accession>
<organism evidence="5 6">
    <name type="scientific">Primorskyibacter flagellatus</name>
    <dbReference type="NCBI Taxonomy" id="1387277"/>
    <lineage>
        <taxon>Bacteria</taxon>
        <taxon>Pseudomonadati</taxon>
        <taxon>Pseudomonadota</taxon>
        <taxon>Alphaproteobacteria</taxon>
        <taxon>Rhodobacterales</taxon>
        <taxon>Roseobacteraceae</taxon>
        <taxon>Primorskyibacter</taxon>
    </lineage>
</organism>
<keyword evidence="2 4" id="KW-0732">Signal</keyword>
<feature type="compositionally biased region" description="Pro residues" evidence="3">
    <location>
        <begin position="225"/>
        <end position="235"/>
    </location>
</feature>
<dbReference type="GO" id="GO:0005829">
    <property type="term" value="C:cytosol"/>
    <property type="evidence" value="ECO:0007669"/>
    <property type="project" value="TreeGrafter"/>
</dbReference>
<gene>
    <name evidence="5" type="ORF">GCM10011360_14280</name>
</gene>
<sequence>MPRSRFTGASLLVVTLALAGTLTASPALAQSAPQSGAQSGPQSDFTAVTSPILTIDSERLVTESAAGRALEQQIADLSGELAAENRRIEGELTAEEKDLTERRATLSTEDFRAAAAAFDERVQTFRTEQDAKLRRLQDRANAARREILSSVDPVLIGIMEESGAVVVLEKATVLASLQSIDITALAIERLDAAMAAGAPVPGIDTVTPDPAPDSPADDTGTPAPAQDPTPPTGSD</sequence>
<dbReference type="EMBL" id="BMFJ01000001">
    <property type="protein sequence ID" value="GGE27067.1"/>
    <property type="molecule type" value="Genomic_DNA"/>
</dbReference>
<dbReference type="SMART" id="SM00935">
    <property type="entry name" value="OmpH"/>
    <property type="match status" value="1"/>
</dbReference>
<proteinExistence type="inferred from homology"/>
<dbReference type="AlphaFoldDB" id="A0A917A6V2"/>
<comment type="caution">
    <text evidence="5">The sequence shown here is derived from an EMBL/GenBank/DDBJ whole genome shotgun (WGS) entry which is preliminary data.</text>
</comment>
<feature type="chain" id="PRO_5038069646" description="Periplasmic chaperone for outer membrane proteins Skp" evidence="4">
    <location>
        <begin position="30"/>
        <end position="235"/>
    </location>
</feature>
<dbReference type="RefSeq" id="WP_188476969.1">
    <property type="nucleotide sequence ID" value="NZ_BMFJ01000001.1"/>
</dbReference>
<name>A0A917A6V2_9RHOB</name>
<dbReference type="Pfam" id="PF03938">
    <property type="entry name" value="OmpH"/>
    <property type="match status" value="1"/>
</dbReference>
<protein>
    <recommendedName>
        <fullName evidence="7">Periplasmic chaperone for outer membrane proteins Skp</fullName>
    </recommendedName>
</protein>
<dbReference type="Proteomes" id="UP000612855">
    <property type="component" value="Unassembled WGS sequence"/>
</dbReference>
<reference evidence="6" key="1">
    <citation type="journal article" date="2019" name="Int. J. Syst. Evol. Microbiol.">
        <title>The Global Catalogue of Microorganisms (GCM) 10K type strain sequencing project: providing services to taxonomists for standard genome sequencing and annotation.</title>
        <authorList>
            <consortium name="The Broad Institute Genomics Platform"/>
            <consortium name="The Broad Institute Genome Sequencing Center for Infectious Disease"/>
            <person name="Wu L."/>
            <person name="Ma J."/>
        </authorList>
    </citation>
    <scope>NUCLEOTIDE SEQUENCE [LARGE SCALE GENOMIC DNA]</scope>
    <source>
        <strain evidence="6">CGMCC 1.12664</strain>
    </source>
</reference>
<evidence type="ECO:0000256" key="3">
    <source>
        <dbReference type="SAM" id="MobiDB-lite"/>
    </source>
</evidence>
<evidence type="ECO:0000256" key="4">
    <source>
        <dbReference type="SAM" id="SignalP"/>
    </source>
</evidence>
<dbReference type="InterPro" id="IPR024930">
    <property type="entry name" value="Skp_dom_sf"/>
</dbReference>